<organism evidence="2 3">
    <name type="scientific">Thiorhodovibrio frisius</name>
    <dbReference type="NCBI Taxonomy" id="631362"/>
    <lineage>
        <taxon>Bacteria</taxon>
        <taxon>Pseudomonadati</taxon>
        <taxon>Pseudomonadota</taxon>
        <taxon>Gammaproteobacteria</taxon>
        <taxon>Chromatiales</taxon>
        <taxon>Chromatiaceae</taxon>
        <taxon>Thiorhodovibrio</taxon>
    </lineage>
</organism>
<evidence type="ECO:0000259" key="1">
    <source>
        <dbReference type="Pfam" id="PF07862"/>
    </source>
</evidence>
<dbReference type="STRING" id="631362.Thi970DRAFT_01684"/>
<reference evidence="3" key="1">
    <citation type="submission" date="2011-06" db="EMBL/GenBank/DDBJ databases">
        <authorList>
            <consortium name="US DOE Joint Genome Institute (JGI-PGF)"/>
            <person name="Lucas S."/>
            <person name="Han J."/>
            <person name="Lapidus A."/>
            <person name="Cheng J.-F."/>
            <person name="Goodwin L."/>
            <person name="Pitluck S."/>
            <person name="Peters L."/>
            <person name="Land M.L."/>
            <person name="Hauser L."/>
            <person name="Vogl K."/>
            <person name="Liu Z."/>
            <person name="Overmann J."/>
            <person name="Frigaard N.-U."/>
            <person name="Bryant D.A."/>
            <person name="Woyke T.J."/>
        </authorList>
    </citation>
    <scope>NUCLEOTIDE SEQUENCE [LARGE SCALE GENOMIC DNA]</scope>
    <source>
        <strain evidence="3">970</strain>
    </source>
</reference>
<gene>
    <name evidence="2" type="ORF">Thi970DRAFT_01684</name>
</gene>
<dbReference type="Pfam" id="PF07862">
    <property type="entry name" value="Nif11"/>
    <property type="match status" value="1"/>
</dbReference>
<name>H8Z1M8_9GAMM</name>
<dbReference type="RefSeq" id="WP_009148058.1">
    <property type="nucleotide sequence ID" value="NZ_CP121471.1"/>
</dbReference>
<proteinExistence type="predicted"/>
<dbReference type="InterPro" id="IPR012903">
    <property type="entry name" value="Nif11"/>
</dbReference>
<dbReference type="HOGENOM" id="CLU_2276196_0_0_6"/>
<feature type="domain" description="Nif11" evidence="1">
    <location>
        <begin position="7"/>
        <end position="47"/>
    </location>
</feature>
<evidence type="ECO:0000313" key="2">
    <source>
        <dbReference type="EMBL" id="EIC21473.1"/>
    </source>
</evidence>
<evidence type="ECO:0000313" key="3">
    <source>
        <dbReference type="Proteomes" id="UP000002964"/>
    </source>
</evidence>
<accession>H8Z1M8</accession>
<keyword evidence="3" id="KW-1185">Reference proteome</keyword>
<reference evidence="2 3" key="2">
    <citation type="submission" date="2011-11" db="EMBL/GenBank/DDBJ databases">
        <authorList>
            <consortium name="US DOE Joint Genome Institute"/>
            <person name="Lucas S."/>
            <person name="Han J."/>
            <person name="Lapidus A."/>
            <person name="Cheng J.-F."/>
            <person name="Goodwin L."/>
            <person name="Pitluck S."/>
            <person name="Peters L."/>
            <person name="Ovchinnikova G."/>
            <person name="Zhang X."/>
            <person name="Detter J.C."/>
            <person name="Han C."/>
            <person name="Tapia R."/>
            <person name="Land M."/>
            <person name="Hauser L."/>
            <person name="Kyrpides N."/>
            <person name="Ivanova N."/>
            <person name="Pagani I."/>
            <person name="Vogl K."/>
            <person name="Liu Z."/>
            <person name="Overmann J."/>
            <person name="Frigaard N.-U."/>
            <person name="Bryant D."/>
            <person name="Woyke T."/>
        </authorList>
    </citation>
    <scope>NUCLEOTIDE SEQUENCE [LARGE SCALE GENOMIC DNA]</scope>
    <source>
        <strain evidence="2 3">970</strain>
    </source>
</reference>
<dbReference type="Proteomes" id="UP000002964">
    <property type="component" value="Unassembled WGS sequence"/>
</dbReference>
<sequence>MVNEAEKQFLQYVGTVKARMEQIATMSPDELLGYARENGFTITLENLKSTIDEFESIVEIGAEELDQVSGGLPEERKIFFAANPAAQAMYKILYPPASRPSW</sequence>
<dbReference type="EMBL" id="JH603169">
    <property type="protein sequence ID" value="EIC21473.1"/>
    <property type="molecule type" value="Genomic_DNA"/>
</dbReference>
<dbReference type="AlphaFoldDB" id="H8Z1M8"/>
<protein>
    <recommendedName>
        <fullName evidence="1">Nif11 domain-containing protein</fullName>
    </recommendedName>
</protein>